<dbReference type="InterPro" id="IPR011701">
    <property type="entry name" value="MFS"/>
</dbReference>
<dbReference type="SUPFAM" id="SSF103473">
    <property type="entry name" value="MFS general substrate transporter"/>
    <property type="match status" value="1"/>
</dbReference>
<feature type="region of interest" description="Disordered" evidence="6">
    <location>
        <begin position="450"/>
        <end position="554"/>
    </location>
</feature>
<dbReference type="Pfam" id="PF07690">
    <property type="entry name" value="MFS_1"/>
    <property type="match status" value="1"/>
</dbReference>
<keyword evidence="5 7" id="KW-0472">Membrane</keyword>
<feature type="transmembrane region" description="Helical" evidence="7">
    <location>
        <begin position="182"/>
        <end position="204"/>
    </location>
</feature>
<gene>
    <name evidence="8" type="ORF">Athai_03380</name>
</gene>
<dbReference type="InterPro" id="IPR036259">
    <property type="entry name" value="MFS_trans_sf"/>
</dbReference>
<evidence type="ECO:0000256" key="2">
    <source>
        <dbReference type="ARBA" id="ARBA00022475"/>
    </source>
</evidence>
<evidence type="ECO:0000256" key="4">
    <source>
        <dbReference type="ARBA" id="ARBA00022989"/>
    </source>
</evidence>
<sequence>MSWLRPVAVVLRLIVRCVTGVVGAVEWLTRRAAGRVRTARDRGGAGDTGMIRLLDLHAASCAGDALVAIGLAGTIFFAGATSEARTKVALYLLVTMAPFALLAPVVGPLLDRFRHGRRYALAVTFLGRAFLAWVISDQMNTIALYPAAFGVLVLSRSYGVARSAAVPRLLPPRLGLVEAGARASLFGTVAGGVIGAIGVALAWLGPQWPLRLATVVFVFGMVVALRLPPKADSEPPETPPRIFQVFRSVGVKVLTGRLVWAALAGSATLRAGYGFLTLFFAFRIREGDFAVRLAGYQLPQTALLALVVGGLGVGSFLATAVCTRLTIRRPLLLQAIGLALTGLAGIAAAVFYTAWTAAALCLLTAFCSGVAKLSVDAIIQERIGEKLRASAFSHSETLLMLAFVLGGAIGLIPLGGTTGVAILAAGVLAAAVRVGWWARSLRAERLRGVPRRGSEDDIPTERVEAAARPAGGTGRHPGTERADTERSRPGAGATDRGGADLGASDRGGAGRTGAGSTRRMPGATTSAADESDTEPLVPPGYHLYRPHRDTPPEG</sequence>
<feature type="transmembrane region" description="Helical" evidence="7">
    <location>
        <begin position="302"/>
        <end position="322"/>
    </location>
</feature>
<dbReference type="GO" id="GO:0005886">
    <property type="term" value="C:plasma membrane"/>
    <property type="evidence" value="ECO:0007669"/>
    <property type="project" value="UniProtKB-SubCell"/>
</dbReference>
<proteinExistence type="predicted"/>
<keyword evidence="9" id="KW-1185">Reference proteome</keyword>
<evidence type="ECO:0000256" key="7">
    <source>
        <dbReference type="SAM" id="Phobius"/>
    </source>
</evidence>
<evidence type="ECO:0000313" key="9">
    <source>
        <dbReference type="Proteomes" id="UP000611640"/>
    </source>
</evidence>
<feature type="compositionally biased region" description="Basic and acidic residues" evidence="6">
    <location>
        <begin position="477"/>
        <end position="488"/>
    </location>
</feature>
<feature type="transmembrane region" description="Helical" evidence="7">
    <location>
        <begin position="6"/>
        <end position="29"/>
    </location>
</feature>
<feature type="transmembrane region" description="Helical" evidence="7">
    <location>
        <begin position="142"/>
        <end position="161"/>
    </location>
</feature>
<feature type="transmembrane region" description="Helical" evidence="7">
    <location>
        <begin position="119"/>
        <end position="136"/>
    </location>
</feature>
<evidence type="ECO:0008006" key="10">
    <source>
        <dbReference type="Google" id="ProtNLM"/>
    </source>
</evidence>
<dbReference type="PANTHER" id="PTHR23513:SF18">
    <property type="entry name" value="INTEGRAL MEMBRANE PROTEIN"/>
    <property type="match status" value="1"/>
</dbReference>
<evidence type="ECO:0000256" key="1">
    <source>
        <dbReference type="ARBA" id="ARBA00004651"/>
    </source>
</evidence>
<accession>A0A7R7DJK6</accession>
<evidence type="ECO:0000313" key="8">
    <source>
        <dbReference type="EMBL" id="BCJ32835.1"/>
    </source>
</evidence>
<keyword evidence="2" id="KW-1003">Cell membrane</keyword>
<feature type="transmembrane region" description="Helical" evidence="7">
    <location>
        <begin position="331"/>
        <end position="351"/>
    </location>
</feature>
<comment type="subcellular location">
    <subcellularLocation>
        <location evidence="1">Cell membrane</location>
        <topology evidence="1">Multi-pass membrane protein</topology>
    </subcellularLocation>
</comment>
<keyword evidence="3 7" id="KW-0812">Transmembrane</keyword>
<reference evidence="8 9" key="1">
    <citation type="submission" date="2020-08" db="EMBL/GenBank/DDBJ databases">
        <title>Whole genome shotgun sequence of Actinocatenispora thailandica NBRC 105041.</title>
        <authorList>
            <person name="Komaki H."/>
            <person name="Tamura T."/>
        </authorList>
    </citation>
    <scope>NUCLEOTIDE SEQUENCE [LARGE SCALE GENOMIC DNA]</scope>
    <source>
        <strain evidence="8 9">NBRC 105041</strain>
    </source>
</reference>
<dbReference type="EMBL" id="AP023355">
    <property type="protein sequence ID" value="BCJ32835.1"/>
    <property type="molecule type" value="Genomic_DNA"/>
</dbReference>
<feature type="transmembrane region" description="Helical" evidence="7">
    <location>
        <begin position="258"/>
        <end position="282"/>
    </location>
</feature>
<dbReference type="GO" id="GO:0022857">
    <property type="term" value="F:transmembrane transporter activity"/>
    <property type="evidence" value="ECO:0007669"/>
    <property type="project" value="InterPro"/>
</dbReference>
<dbReference type="AlphaFoldDB" id="A0A7R7DJK6"/>
<protein>
    <recommendedName>
        <fullName evidence="10">MFS transporter</fullName>
    </recommendedName>
</protein>
<feature type="transmembrane region" description="Helical" evidence="7">
    <location>
        <begin position="420"/>
        <end position="438"/>
    </location>
</feature>
<dbReference type="KEGG" id="atl:Athai_03380"/>
<evidence type="ECO:0000256" key="5">
    <source>
        <dbReference type="ARBA" id="ARBA00023136"/>
    </source>
</evidence>
<dbReference type="RefSeq" id="WP_239156654.1">
    <property type="nucleotide sequence ID" value="NZ_AP023355.1"/>
</dbReference>
<evidence type="ECO:0000256" key="3">
    <source>
        <dbReference type="ARBA" id="ARBA00022692"/>
    </source>
</evidence>
<dbReference type="Gene3D" id="1.20.1250.20">
    <property type="entry name" value="MFS general substrate transporter like domains"/>
    <property type="match status" value="1"/>
</dbReference>
<organism evidence="8 9">
    <name type="scientific">Actinocatenispora thailandica</name>
    <dbReference type="NCBI Taxonomy" id="227318"/>
    <lineage>
        <taxon>Bacteria</taxon>
        <taxon>Bacillati</taxon>
        <taxon>Actinomycetota</taxon>
        <taxon>Actinomycetes</taxon>
        <taxon>Micromonosporales</taxon>
        <taxon>Micromonosporaceae</taxon>
        <taxon>Actinocatenispora</taxon>
    </lineage>
</organism>
<feature type="transmembrane region" description="Helical" evidence="7">
    <location>
        <begin position="88"/>
        <end position="107"/>
    </location>
</feature>
<feature type="transmembrane region" description="Helical" evidence="7">
    <location>
        <begin position="396"/>
        <end position="414"/>
    </location>
</feature>
<feature type="transmembrane region" description="Helical" evidence="7">
    <location>
        <begin position="50"/>
        <end position="76"/>
    </location>
</feature>
<name>A0A7R7DJK6_9ACTN</name>
<evidence type="ECO:0000256" key="6">
    <source>
        <dbReference type="SAM" id="MobiDB-lite"/>
    </source>
</evidence>
<feature type="transmembrane region" description="Helical" evidence="7">
    <location>
        <begin position="357"/>
        <end position="375"/>
    </location>
</feature>
<dbReference type="Proteomes" id="UP000611640">
    <property type="component" value="Chromosome"/>
</dbReference>
<feature type="compositionally biased region" description="Basic and acidic residues" evidence="6">
    <location>
        <begin position="450"/>
        <end position="465"/>
    </location>
</feature>
<dbReference type="PANTHER" id="PTHR23513">
    <property type="entry name" value="INTEGRAL MEMBRANE EFFLUX PROTEIN-RELATED"/>
    <property type="match status" value="1"/>
</dbReference>
<keyword evidence="4 7" id="KW-1133">Transmembrane helix</keyword>
<feature type="transmembrane region" description="Helical" evidence="7">
    <location>
        <begin position="210"/>
        <end position="227"/>
    </location>
</feature>
<dbReference type="CDD" id="cd06173">
    <property type="entry name" value="MFS_MefA_like"/>
    <property type="match status" value="1"/>
</dbReference>